<protein>
    <submittedName>
        <fullName evidence="1">Cyclic lactone autoinducer peptide</fullName>
    </submittedName>
</protein>
<organism evidence="1 2">
    <name type="scientific">Brevibacillus brevis</name>
    <name type="common">Bacillus brevis</name>
    <dbReference type="NCBI Taxonomy" id="1393"/>
    <lineage>
        <taxon>Bacteria</taxon>
        <taxon>Bacillati</taxon>
        <taxon>Bacillota</taxon>
        <taxon>Bacilli</taxon>
        <taxon>Bacillales</taxon>
        <taxon>Paenibacillaceae</taxon>
        <taxon>Brevibacillus</taxon>
    </lineage>
</organism>
<dbReference type="Proteomes" id="UP000317713">
    <property type="component" value="Chromosome"/>
</dbReference>
<proteinExistence type="predicted"/>
<dbReference type="AlphaFoldDB" id="A0A517IGI9"/>
<dbReference type="RefSeq" id="WP_144619460.1">
    <property type="nucleotide sequence ID" value="NZ_CP042161.1"/>
</dbReference>
<evidence type="ECO:0000313" key="2">
    <source>
        <dbReference type="Proteomes" id="UP000317713"/>
    </source>
</evidence>
<dbReference type="EMBL" id="CP042161">
    <property type="protein sequence ID" value="QDS37990.1"/>
    <property type="molecule type" value="Genomic_DNA"/>
</dbReference>
<dbReference type="InterPro" id="IPR009229">
    <property type="entry name" value="AgrD"/>
</dbReference>
<dbReference type="NCBIfam" id="TIGR04223">
    <property type="entry name" value="quorum_AgrD"/>
    <property type="match status" value="1"/>
</dbReference>
<evidence type="ECO:0000313" key="1">
    <source>
        <dbReference type="EMBL" id="QDS37990.1"/>
    </source>
</evidence>
<name>A0A517IGI9_BREBE</name>
<reference evidence="1 2" key="1">
    <citation type="submission" date="2019-07" db="EMBL/GenBank/DDBJ databases">
        <title>Characterization of Brevibacillus brevis HK544, as a potential biocontrol agent.</title>
        <authorList>
            <person name="Kim H."/>
        </authorList>
    </citation>
    <scope>NUCLEOTIDE SEQUENCE [LARGE SCALE GENOMIC DNA]</scope>
    <source>
        <strain evidence="1 2">HK544</strain>
    </source>
</reference>
<gene>
    <name evidence="1" type="ORF">FPS98_30620</name>
</gene>
<accession>A0A517IGI9</accession>
<sequence length="48" mass="5291">MYKVMTKLTKAATFSFAGFLSIVAMTTVNLASPWLTNSPKVPDELLKK</sequence>